<sequence length="700" mass="78061">MRFTRKVYDEIVSSSIGSGIPEQGGALFSSDGGLTIDKFIFDDKGSWSGVTYSPNVNFINDQIKRLGNEGYYFIGIIHSHPAGCTAISMGRGRGFGYTGSDEEAIIKIVSGMKGTKRLYFPVVQSLVNGRFSMRVFYGEKNNNGTVTIGEDCNIFIVEKDASNAIRREIKAHLPTNRYSHSTAIILGAGNGVELAEGLCRSGVSKFIIVDGTRFELADIRKNAMHDEVGAYKADVVARRILAINPTASVKIIRQYVDNDVTKADFACWLNNVDRRKSVVVCCEGSNDDLGIVKRLCSEYGISLLTGCTRKGYYDIAYETYLFDFWASPSAAGKREIDCFKQHYDVNFLNSVLCDKVLNFFQASSDKHRRDKAKLTPELPVVEKYEPLYTKDEISKKKVIIIGCGGSRSYAENLARSGVRHFLLIDADIYGKTNLQTQMAYEDELGASKVEVIADRIRMINPDAEVICTNDMLDESMSDEQFATLIGVDWLARPNDVLLAACTDNVIAQERCSRLALKYGLPFIMAGIYPGGRILEIIFFHPETSTVCPRCMIDKRIKANLSVDRPLPAVSNGTSVFITEQLNAYKGFISLALLLYHSATADKRFANFMDDNKWTTPIRGRKIDRNFMFLTMDARMAEHSGRAAYVQFDKWGQMGGTNYFIGGAFFRKKKPLHGCPDCGGMGKPLIFHKGKMTDTREELYS</sequence>
<dbReference type="Gene3D" id="3.40.50.720">
    <property type="entry name" value="NAD(P)-binding Rossmann-like Domain"/>
    <property type="match status" value="2"/>
</dbReference>
<dbReference type="InterPro" id="IPR045886">
    <property type="entry name" value="ThiF/MoeB/HesA"/>
</dbReference>
<dbReference type="InterPro" id="IPR000594">
    <property type="entry name" value="ThiF_NAD_FAD-bd"/>
</dbReference>
<dbReference type="PANTHER" id="PTHR43267">
    <property type="entry name" value="TRNA THREONYLCARBAMOYLADENOSINE DEHYDRATASE"/>
    <property type="match status" value="1"/>
</dbReference>
<dbReference type="GO" id="GO:0061503">
    <property type="term" value="F:tRNA threonylcarbamoyladenosine dehydratase"/>
    <property type="evidence" value="ECO:0007669"/>
    <property type="project" value="TreeGrafter"/>
</dbReference>
<reference evidence="2" key="2">
    <citation type="journal article" date="2021" name="PeerJ">
        <title>Extensive microbial diversity within the chicken gut microbiome revealed by metagenomics and culture.</title>
        <authorList>
            <person name="Gilroy R."/>
            <person name="Ravi A."/>
            <person name="Getino M."/>
            <person name="Pursley I."/>
            <person name="Horton D.L."/>
            <person name="Alikhan N.F."/>
            <person name="Baker D."/>
            <person name="Gharbi K."/>
            <person name="Hall N."/>
            <person name="Watson M."/>
            <person name="Adriaenssens E.M."/>
            <person name="Foster-Nyarko E."/>
            <person name="Jarju S."/>
            <person name="Secka A."/>
            <person name="Antonio M."/>
            <person name="Oren A."/>
            <person name="Chaudhuri R.R."/>
            <person name="La Ragione R."/>
            <person name="Hildebrand F."/>
            <person name="Pallen M.J."/>
        </authorList>
    </citation>
    <scope>NUCLEOTIDE SEQUENCE</scope>
    <source>
        <strain evidence="2">6276</strain>
    </source>
</reference>
<gene>
    <name evidence="2" type="ORF">IAC10_13145</name>
</gene>
<dbReference type="GO" id="GO:0016779">
    <property type="term" value="F:nucleotidyltransferase activity"/>
    <property type="evidence" value="ECO:0007669"/>
    <property type="project" value="UniProtKB-KW"/>
</dbReference>
<dbReference type="GO" id="GO:0061504">
    <property type="term" value="P:cyclic threonylcarbamoyladenosine biosynthetic process"/>
    <property type="evidence" value="ECO:0007669"/>
    <property type="project" value="TreeGrafter"/>
</dbReference>
<proteinExistence type="predicted"/>
<evidence type="ECO:0000259" key="1">
    <source>
        <dbReference type="Pfam" id="PF00899"/>
    </source>
</evidence>
<feature type="domain" description="THIF-type NAD/FAD binding fold" evidence="1">
    <location>
        <begin position="176"/>
        <end position="308"/>
    </location>
</feature>
<evidence type="ECO:0000313" key="2">
    <source>
        <dbReference type="EMBL" id="HIS37545.1"/>
    </source>
</evidence>
<protein>
    <submittedName>
        <fullName evidence="2">ThiF family adenylyltransferase</fullName>
    </submittedName>
</protein>
<keyword evidence="2" id="KW-0808">Transferase</keyword>
<dbReference type="InterPro" id="IPR035985">
    <property type="entry name" value="Ubiquitin-activating_enz"/>
</dbReference>
<reference evidence="2" key="1">
    <citation type="submission" date="2020-10" db="EMBL/GenBank/DDBJ databases">
        <authorList>
            <person name="Gilroy R."/>
        </authorList>
    </citation>
    <scope>NUCLEOTIDE SEQUENCE</scope>
    <source>
        <strain evidence="2">6276</strain>
    </source>
</reference>
<accession>A0A9D1F1M4</accession>
<dbReference type="Proteomes" id="UP000823928">
    <property type="component" value="Unassembled WGS sequence"/>
</dbReference>
<dbReference type="SUPFAM" id="SSF69572">
    <property type="entry name" value="Activating enzymes of the ubiquitin-like proteins"/>
    <property type="match status" value="2"/>
</dbReference>
<evidence type="ECO:0000313" key="3">
    <source>
        <dbReference type="Proteomes" id="UP000823928"/>
    </source>
</evidence>
<keyword evidence="2" id="KW-0548">Nucleotidyltransferase</keyword>
<organism evidence="2 3">
    <name type="scientific">Candidatus Scatousia excrementigallinarum</name>
    <dbReference type="NCBI Taxonomy" id="2840935"/>
    <lineage>
        <taxon>Bacteria</taxon>
        <taxon>Candidatus Scatousia</taxon>
    </lineage>
</organism>
<dbReference type="AlphaFoldDB" id="A0A9D1F1M4"/>
<feature type="domain" description="THIF-type NAD/FAD binding fold" evidence="1">
    <location>
        <begin position="391"/>
        <end position="555"/>
    </location>
</feature>
<dbReference type="PANTHER" id="PTHR43267:SF1">
    <property type="entry name" value="TRNA THREONYLCARBAMOYLADENOSINE DEHYDRATASE"/>
    <property type="match status" value="1"/>
</dbReference>
<dbReference type="Pfam" id="PF00899">
    <property type="entry name" value="ThiF"/>
    <property type="match status" value="2"/>
</dbReference>
<name>A0A9D1F1M4_9BACT</name>
<comment type="caution">
    <text evidence="2">The sequence shown here is derived from an EMBL/GenBank/DDBJ whole genome shotgun (WGS) entry which is preliminary data.</text>
</comment>
<dbReference type="EMBL" id="DVIU01000270">
    <property type="protein sequence ID" value="HIS37545.1"/>
    <property type="molecule type" value="Genomic_DNA"/>
</dbReference>
<dbReference type="GO" id="GO:0008641">
    <property type="term" value="F:ubiquitin-like modifier activating enzyme activity"/>
    <property type="evidence" value="ECO:0007669"/>
    <property type="project" value="InterPro"/>
</dbReference>